<dbReference type="SUPFAM" id="SSF143880">
    <property type="entry name" value="NE0471 N-terminal domain-like"/>
    <property type="match status" value="1"/>
</dbReference>
<sequence length="117" mass="13702">MKIKSAYALNDSVVRFTDEQDRVYDFSMQAWLESPGSWLSQLKDPDYFKLVRVSEDRDTIEWPNGQDVAPHELEDYSVEVDWRLKTQPSRLGIIRPRYNLEACFGNAENLNLTQESQ</sequence>
<evidence type="ECO:0000313" key="2">
    <source>
        <dbReference type="Proteomes" id="UP001168575"/>
    </source>
</evidence>
<comment type="caution">
    <text evidence="1">The sequence shown here is derived from an EMBL/GenBank/DDBJ whole genome shotgun (WGS) entry which is preliminary data.</text>
</comment>
<dbReference type="InterPro" id="IPR036782">
    <property type="entry name" value="NE0471-like_N"/>
</dbReference>
<gene>
    <name evidence="1" type="ORF">Q3982_04365</name>
</gene>
<organism evidence="1 2">
    <name type="scientific">Phoenicibacter congonensis</name>
    <dbReference type="NCBI Taxonomy" id="1944646"/>
    <lineage>
        <taxon>Bacteria</taxon>
        <taxon>Bacillati</taxon>
        <taxon>Actinomycetota</taxon>
        <taxon>Coriobacteriia</taxon>
        <taxon>Eggerthellales</taxon>
        <taxon>Eggerthellaceae</taxon>
        <taxon>Phoenicibacter</taxon>
    </lineage>
</organism>
<accession>A0AA43RLW7</accession>
<dbReference type="AlphaFoldDB" id="A0AA43RLW7"/>
<evidence type="ECO:0000313" key="1">
    <source>
        <dbReference type="EMBL" id="MDO4841892.1"/>
    </source>
</evidence>
<dbReference type="EMBL" id="JAUMVS010000061">
    <property type="protein sequence ID" value="MDO4841892.1"/>
    <property type="molecule type" value="Genomic_DNA"/>
</dbReference>
<dbReference type="Pfam" id="PF10387">
    <property type="entry name" value="DUF2442"/>
    <property type="match status" value="1"/>
</dbReference>
<reference evidence="1" key="1">
    <citation type="submission" date="2023-07" db="EMBL/GenBank/DDBJ databases">
        <title>Between Cages and Wild: Unraveling the Impact of Captivity on Animal Microbiomes and Antimicrobial Resistance.</title>
        <authorList>
            <person name="Schmartz G.P."/>
            <person name="Rehner J."/>
            <person name="Schuff M.J."/>
            <person name="Becker S.L."/>
            <person name="Kravczyk M."/>
            <person name="Gurevich A."/>
            <person name="Francke R."/>
            <person name="Mueller R."/>
            <person name="Keller V."/>
            <person name="Keller A."/>
        </authorList>
    </citation>
    <scope>NUCLEOTIDE SEQUENCE</scope>
    <source>
        <strain evidence="1">S12M_St_49</strain>
    </source>
</reference>
<dbReference type="Proteomes" id="UP001168575">
    <property type="component" value="Unassembled WGS sequence"/>
</dbReference>
<protein>
    <submittedName>
        <fullName evidence="1">DUF2442 domain-containing protein</fullName>
    </submittedName>
</protein>
<proteinExistence type="predicted"/>
<dbReference type="Gene3D" id="3.30.2020.10">
    <property type="entry name" value="NE0471-like N-terminal domain"/>
    <property type="match status" value="1"/>
</dbReference>
<keyword evidence="2" id="KW-1185">Reference proteome</keyword>
<dbReference type="InterPro" id="IPR018841">
    <property type="entry name" value="DUF2442"/>
</dbReference>
<name>A0AA43RLW7_9ACTN</name>